<dbReference type="Proteomes" id="UP001597349">
    <property type="component" value="Unassembled WGS sequence"/>
</dbReference>
<keyword evidence="2" id="KW-1185">Reference proteome</keyword>
<name>A0ABW4WNV9_9HYPH</name>
<evidence type="ECO:0000313" key="1">
    <source>
        <dbReference type="EMBL" id="MFD2058249.1"/>
    </source>
</evidence>
<reference evidence="2" key="1">
    <citation type="journal article" date="2019" name="Int. J. Syst. Evol. Microbiol.">
        <title>The Global Catalogue of Microorganisms (GCM) 10K type strain sequencing project: providing services to taxonomists for standard genome sequencing and annotation.</title>
        <authorList>
            <consortium name="The Broad Institute Genomics Platform"/>
            <consortium name="The Broad Institute Genome Sequencing Center for Infectious Disease"/>
            <person name="Wu L."/>
            <person name="Ma J."/>
        </authorList>
    </citation>
    <scope>NUCLEOTIDE SEQUENCE [LARGE SCALE GENOMIC DNA]</scope>
    <source>
        <strain evidence="2">CGMCC 1.16226</strain>
    </source>
</reference>
<organism evidence="1 2">
    <name type="scientific">Mesorhizobium calcicola</name>
    <dbReference type="NCBI Taxonomy" id="1300310"/>
    <lineage>
        <taxon>Bacteria</taxon>
        <taxon>Pseudomonadati</taxon>
        <taxon>Pseudomonadota</taxon>
        <taxon>Alphaproteobacteria</taxon>
        <taxon>Hyphomicrobiales</taxon>
        <taxon>Phyllobacteriaceae</taxon>
        <taxon>Mesorhizobium</taxon>
    </lineage>
</organism>
<gene>
    <name evidence="1" type="ORF">ACFSQT_35750</name>
</gene>
<dbReference type="RefSeq" id="WP_379026794.1">
    <property type="nucleotide sequence ID" value="NZ_JBHUGY010000072.1"/>
</dbReference>
<proteinExistence type="predicted"/>
<protein>
    <submittedName>
        <fullName evidence="1">Uncharacterized protein</fullName>
    </submittedName>
</protein>
<sequence>MPGVARARAALHPVTGLPRMRISPLVGLTTPDRILISVDLPGAVVADEADHLAAVDAEIDPTQGIDVGHRTC</sequence>
<evidence type="ECO:0000313" key="2">
    <source>
        <dbReference type="Proteomes" id="UP001597349"/>
    </source>
</evidence>
<comment type="caution">
    <text evidence="1">The sequence shown here is derived from an EMBL/GenBank/DDBJ whole genome shotgun (WGS) entry which is preliminary data.</text>
</comment>
<dbReference type="EMBL" id="JBHUGY010000072">
    <property type="protein sequence ID" value="MFD2058249.1"/>
    <property type="molecule type" value="Genomic_DNA"/>
</dbReference>
<accession>A0ABW4WNV9</accession>